<organism evidence="1 2">
    <name type="scientific">Leptospira santarosai str. MOR084</name>
    <dbReference type="NCBI Taxonomy" id="1049984"/>
    <lineage>
        <taxon>Bacteria</taxon>
        <taxon>Pseudomonadati</taxon>
        <taxon>Spirochaetota</taxon>
        <taxon>Spirochaetia</taxon>
        <taxon>Leptospirales</taxon>
        <taxon>Leptospiraceae</taxon>
        <taxon>Leptospira</taxon>
    </lineage>
</organism>
<protein>
    <submittedName>
        <fullName evidence="1">Uncharacterized protein</fullName>
    </submittedName>
</protein>
<evidence type="ECO:0000313" key="1">
    <source>
        <dbReference type="EMBL" id="EKO32871.1"/>
    </source>
</evidence>
<dbReference type="Proteomes" id="UP000006329">
    <property type="component" value="Unassembled WGS sequence"/>
</dbReference>
<keyword evidence="2" id="KW-1185">Reference proteome</keyword>
<dbReference type="RefSeq" id="WP_004485126.1">
    <property type="nucleotide sequence ID" value="NZ_AHON02000063.1"/>
</dbReference>
<comment type="caution">
    <text evidence="1">The sequence shown here is derived from an EMBL/GenBank/DDBJ whole genome shotgun (WGS) entry which is preliminary data.</text>
</comment>
<accession>A0A0E2BNG1</accession>
<sequence length="206" mass="23776">MKHGHIKYLKNLIRSVKTNPIPPETEPRQLIPNDRIFEVHPPEDRFQELIPFCVVEHSPSQPKRNGRRTERLEPAIIDGVKNLQFLTEHYQQEYKYVLNFWLDNIEQDILSKGDFTGSPLDSGIVDQALIYIAKNERYATSQGATVEIRPGTVALVTDPAKKLSLYKIYIEVIFTDGIFEVERVPTLAMGRFEIEEPTEIVRSEEI</sequence>
<name>A0A0E2BNG1_9LEPT</name>
<dbReference type="AlphaFoldDB" id="A0A0E2BNG1"/>
<dbReference type="EMBL" id="AHON02000063">
    <property type="protein sequence ID" value="EKO32871.1"/>
    <property type="molecule type" value="Genomic_DNA"/>
</dbReference>
<evidence type="ECO:0000313" key="2">
    <source>
        <dbReference type="Proteomes" id="UP000006329"/>
    </source>
</evidence>
<reference evidence="1" key="1">
    <citation type="submission" date="2012-10" db="EMBL/GenBank/DDBJ databases">
        <authorList>
            <person name="Harkins D.M."/>
            <person name="Durkin A.S."/>
            <person name="Brinkac L.M."/>
            <person name="Haft D.H."/>
            <person name="Selengut J.D."/>
            <person name="Sanka R."/>
            <person name="DePew J."/>
            <person name="Purushe J."/>
            <person name="Matthias M.A."/>
            <person name="Vinetz J.M."/>
            <person name="Sutton G.G."/>
            <person name="Nierman W.C."/>
            <person name="Fouts D.E."/>
        </authorList>
    </citation>
    <scope>NUCLEOTIDE SEQUENCE [LARGE SCALE GENOMIC DNA]</scope>
    <source>
        <strain evidence="1">MOR084</strain>
    </source>
</reference>
<proteinExistence type="predicted"/>
<gene>
    <name evidence="1" type="ORF">LEP1GSC179_3002</name>
</gene>
<dbReference type="NCBIfam" id="NF047687">
    <property type="entry name" value="LIC10173_fam"/>
    <property type="match status" value="1"/>
</dbReference>